<gene>
    <name evidence="2" type="ORF">PAECIP111802_07177</name>
</gene>
<evidence type="ECO:0008006" key="4">
    <source>
        <dbReference type="Google" id="ProtNLM"/>
    </source>
</evidence>
<dbReference type="Pfam" id="PF11518">
    <property type="entry name" value="DUF3221"/>
    <property type="match status" value="1"/>
</dbReference>
<dbReference type="InterPro" id="IPR021598">
    <property type="entry name" value="DUF3221"/>
</dbReference>
<accession>A0ABM8VUG4</accession>
<proteinExistence type="predicted"/>
<dbReference type="PROSITE" id="PS51257">
    <property type="entry name" value="PROKAR_LIPOPROTEIN"/>
    <property type="match status" value="1"/>
</dbReference>
<feature type="signal peptide" evidence="1">
    <location>
        <begin position="1"/>
        <end position="19"/>
    </location>
</feature>
<comment type="caution">
    <text evidence="2">The sequence shown here is derived from an EMBL/GenBank/DDBJ whole genome shotgun (WGS) entry which is preliminary data.</text>
</comment>
<sequence length="165" mass="18406">MRKSLFIVFLLMFSLLFFACNSKTFKAEPGIEGYVVEIEDGRFLVVSPVPEDFSSTGGVEEFYNAIWFSNAPNKVQIGLKVQVWFEEVAISYPGQSDAKKVSFVPSNKPNNAKLTEAEAIRKALTIHGNNKVPVIKSANYDAISDAWTIHIKQGEVESNVQIEDK</sequence>
<protein>
    <recommendedName>
        <fullName evidence="4">DUF3221 domain-containing protein</fullName>
    </recommendedName>
</protein>
<name>A0ABM8VUG4_9BACL</name>
<reference evidence="2 3" key="1">
    <citation type="submission" date="2021-06" db="EMBL/GenBank/DDBJ databases">
        <authorList>
            <person name="Criscuolo A."/>
        </authorList>
    </citation>
    <scope>NUCLEOTIDE SEQUENCE [LARGE SCALE GENOMIC DNA]</scope>
    <source>
        <strain evidence="3">CIP 111802</strain>
    </source>
</reference>
<dbReference type="RefSeq" id="WP_230415761.1">
    <property type="nucleotide sequence ID" value="NZ_CAJVCE010000049.1"/>
</dbReference>
<evidence type="ECO:0000313" key="3">
    <source>
        <dbReference type="Proteomes" id="UP000730618"/>
    </source>
</evidence>
<keyword evidence="3" id="KW-1185">Reference proteome</keyword>
<dbReference type="Proteomes" id="UP000730618">
    <property type="component" value="Unassembled WGS sequence"/>
</dbReference>
<keyword evidence="1" id="KW-0732">Signal</keyword>
<feature type="chain" id="PRO_5045673192" description="DUF3221 domain-containing protein" evidence="1">
    <location>
        <begin position="20"/>
        <end position="165"/>
    </location>
</feature>
<dbReference type="EMBL" id="CAJVCE010000049">
    <property type="protein sequence ID" value="CAG7658823.1"/>
    <property type="molecule type" value="Genomic_DNA"/>
</dbReference>
<organism evidence="2 3">
    <name type="scientific">Paenibacillus allorhizosphaerae</name>
    <dbReference type="NCBI Taxonomy" id="2849866"/>
    <lineage>
        <taxon>Bacteria</taxon>
        <taxon>Bacillati</taxon>
        <taxon>Bacillota</taxon>
        <taxon>Bacilli</taxon>
        <taxon>Bacillales</taxon>
        <taxon>Paenibacillaceae</taxon>
        <taxon>Paenibacillus</taxon>
    </lineage>
</organism>
<evidence type="ECO:0000256" key="1">
    <source>
        <dbReference type="SAM" id="SignalP"/>
    </source>
</evidence>
<evidence type="ECO:0000313" key="2">
    <source>
        <dbReference type="EMBL" id="CAG7658823.1"/>
    </source>
</evidence>